<evidence type="ECO:0000313" key="2">
    <source>
        <dbReference type="EMBL" id="VDN27946.1"/>
    </source>
</evidence>
<evidence type="ECO:0000256" key="1">
    <source>
        <dbReference type="SAM" id="MobiDB-lite"/>
    </source>
</evidence>
<name>A0A3P7QB85_9BILA</name>
<keyword evidence="3" id="KW-1185">Reference proteome</keyword>
<gene>
    <name evidence="2" type="ORF">GPUH_LOCUS16465</name>
</gene>
<sequence>MSGSICAEGADMPHKSTKSKIRLRIFRRRSASFTKIDELSKEEDEAEAEAKTVASSSKTWTTTMGRSLRKKLSAFRKDIDESDSPAASKSASEGVNVIYLRKPSSNRNGTGGVLGGVR</sequence>
<evidence type="ECO:0000313" key="3">
    <source>
        <dbReference type="Proteomes" id="UP000271098"/>
    </source>
</evidence>
<reference evidence="2 3" key="1">
    <citation type="submission" date="2018-11" db="EMBL/GenBank/DDBJ databases">
        <authorList>
            <consortium name="Pathogen Informatics"/>
        </authorList>
    </citation>
    <scope>NUCLEOTIDE SEQUENCE [LARGE SCALE GENOMIC DNA]</scope>
</reference>
<dbReference type="OrthoDB" id="5814034at2759"/>
<feature type="region of interest" description="Disordered" evidence="1">
    <location>
        <begin position="40"/>
        <end position="62"/>
    </location>
</feature>
<feature type="compositionally biased region" description="Polar residues" evidence="1">
    <location>
        <begin position="53"/>
        <end position="62"/>
    </location>
</feature>
<accession>A0A3P7QB85</accession>
<protein>
    <submittedName>
        <fullName evidence="2">Uncharacterized protein</fullName>
    </submittedName>
</protein>
<organism evidence="2 3">
    <name type="scientific">Gongylonema pulchrum</name>
    <dbReference type="NCBI Taxonomy" id="637853"/>
    <lineage>
        <taxon>Eukaryota</taxon>
        <taxon>Metazoa</taxon>
        <taxon>Ecdysozoa</taxon>
        <taxon>Nematoda</taxon>
        <taxon>Chromadorea</taxon>
        <taxon>Rhabditida</taxon>
        <taxon>Spirurina</taxon>
        <taxon>Spiruromorpha</taxon>
        <taxon>Spiruroidea</taxon>
        <taxon>Gongylonematidae</taxon>
        <taxon>Gongylonema</taxon>
    </lineage>
</organism>
<dbReference type="EMBL" id="UYRT01083791">
    <property type="protein sequence ID" value="VDN27946.1"/>
    <property type="molecule type" value="Genomic_DNA"/>
</dbReference>
<dbReference type="Proteomes" id="UP000271098">
    <property type="component" value="Unassembled WGS sequence"/>
</dbReference>
<proteinExistence type="predicted"/>
<dbReference type="AlphaFoldDB" id="A0A3P7QB85"/>